<organism evidence="2 3">
    <name type="scientific">Ambispora leptoticha</name>
    <dbReference type="NCBI Taxonomy" id="144679"/>
    <lineage>
        <taxon>Eukaryota</taxon>
        <taxon>Fungi</taxon>
        <taxon>Fungi incertae sedis</taxon>
        <taxon>Mucoromycota</taxon>
        <taxon>Glomeromycotina</taxon>
        <taxon>Glomeromycetes</taxon>
        <taxon>Archaeosporales</taxon>
        <taxon>Ambisporaceae</taxon>
        <taxon>Ambispora</taxon>
    </lineage>
</organism>
<dbReference type="AlphaFoldDB" id="A0A9N9DRJ6"/>
<name>A0A9N9DRJ6_9GLOM</name>
<dbReference type="Proteomes" id="UP000789508">
    <property type="component" value="Unassembled WGS sequence"/>
</dbReference>
<reference evidence="2" key="1">
    <citation type="submission" date="2021-06" db="EMBL/GenBank/DDBJ databases">
        <authorList>
            <person name="Kallberg Y."/>
            <person name="Tangrot J."/>
            <person name="Rosling A."/>
        </authorList>
    </citation>
    <scope>NUCLEOTIDE SEQUENCE</scope>
    <source>
        <strain evidence="2">FL130A</strain>
    </source>
</reference>
<dbReference type="PANTHER" id="PTHR13049:SF2">
    <property type="entry name" value="COILED-COIL DOMAIN-CONTAINING PROTEIN 25"/>
    <property type="match status" value="1"/>
</dbReference>
<protein>
    <submittedName>
        <fullName evidence="2">969_t:CDS:1</fullName>
    </submittedName>
</protein>
<keyword evidence="3" id="KW-1185">Reference proteome</keyword>
<evidence type="ECO:0000313" key="3">
    <source>
        <dbReference type="Proteomes" id="UP000789508"/>
    </source>
</evidence>
<feature type="region of interest" description="Disordered" evidence="1">
    <location>
        <begin position="43"/>
        <end position="70"/>
    </location>
</feature>
<proteinExistence type="predicted"/>
<dbReference type="EMBL" id="CAJVPS010009348">
    <property type="protein sequence ID" value="CAG8649521.1"/>
    <property type="molecule type" value="Genomic_DNA"/>
</dbReference>
<dbReference type="OrthoDB" id="200398at2759"/>
<accession>A0A9N9DRJ6</accession>
<evidence type="ECO:0000256" key="1">
    <source>
        <dbReference type="SAM" id="MobiDB-lite"/>
    </source>
</evidence>
<feature type="non-terminal residue" evidence="2">
    <location>
        <position position="1"/>
    </location>
</feature>
<evidence type="ECO:0000313" key="2">
    <source>
        <dbReference type="EMBL" id="CAG8649521.1"/>
    </source>
</evidence>
<comment type="caution">
    <text evidence="2">The sequence shown here is derived from an EMBL/GenBank/DDBJ whole genome shotgun (WGS) entry which is preliminary data.</text>
</comment>
<dbReference type="InterPro" id="IPR039730">
    <property type="entry name" value="Jlp2/Ccd25"/>
</dbReference>
<sequence length="98" mass="12004">VKKITIEKDNQIVRRLDKTRKESFPDLALEKLEMEKERRKVLREAANQKEKEKLQQEKQRREEAEKRSYESLFASSNMRSNWQNTDVKDINEWEEDFM</sequence>
<feature type="compositionally biased region" description="Basic and acidic residues" evidence="1">
    <location>
        <begin position="43"/>
        <end position="69"/>
    </location>
</feature>
<dbReference type="PANTHER" id="PTHR13049">
    <property type="entry name" value="DUF814-RELATED"/>
    <property type="match status" value="1"/>
</dbReference>
<gene>
    <name evidence="2" type="ORF">ALEPTO_LOCUS9965</name>
</gene>